<evidence type="ECO:0000259" key="6">
    <source>
        <dbReference type="Pfam" id="PF00248"/>
    </source>
</evidence>
<evidence type="ECO:0000313" key="8">
    <source>
        <dbReference type="EMBL" id="GAD91602.1"/>
    </source>
</evidence>
<evidence type="ECO:0000259" key="7">
    <source>
        <dbReference type="Pfam" id="PF04082"/>
    </source>
</evidence>
<dbReference type="PANTHER" id="PTHR43364:SF7">
    <property type="entry name" value="NADP-DEPENDENT OXIDOREDUCTASE DOMAIN-CONTAINING PROTEIN-RELATED"/>
    <property type="match status" value="1"/>
</dbReference>
<organism evidence="8 9">
    <name type="scientific">Byssochlamys spectabilis (strain No. 5 / NBRC 109023)</name>
    <name type="common">Paecilomyces variotii</name>
    <dbReference type="NCBI Taxonomy" id="1356009"/>
    <lineage>
        <taxon>Eukaryota</taxon>
        <taxon>Fungi</taxon>
        <taxon>Dikarya</taxon>
        <taxon>Ascomycota</taxon>
        <taxon>Pezizomycotina</taxon>
        <taxon>Eurotiomycetes</taxon>
        <taxon>Eurotiomycetidae</taxon>
        <taxon>Eurotiales</taxon>
        <taxon>Thermoascaceae</taxon>
        <taxon>Paecilomyces</taxon>
    </lineage>
</organism>
<keyword evidence="2" id="KW-0560">Oxidoreductase</keyword>
<evidence type="ECO:0000256" key="2">
    <source>
        <dbReference type="ARBA" id="ARBA00023002"/>
    </source>
</evidence>
<dbReference type="Pfam" id="PF00248">
    <property type="entry name" value="Aldo_ket_red"/>
    <property type="match status" value="1"/>
</dbReference>
<dbReference type="GO" id="GO:0003677">
    <property type="term" value="F:DNA binding"/>
    <property type="evidence" value="ECO:0007669"/>
    <property type="project" value="InterPro"/>
</dbReference>
<evidence type="ECO:0000256" key="3">
    <source>
        <dbReference type="ARBA" id="ARBA00023242"/>
    </source>
</evidence>
<dbReference type="CDD" id="cd12148">
    <property type="entry name" value="fungal_TF_MHR"/>
    <property type="match status" value="1"/>
</dbReference>
<feature type="region of interest" description="Disordered" evidence="5">
    <location>
        <begin position="1"/>
        <end position="20"/>
    </location>
</feature>
<dbReference type="Gene3D" id="3.20.20.100">
    <property type="entry name" value="NADP-dependent oxidoreductase domain"/>
    <property type="match status" value="1"/>
</dbReference>
<dbReference type="InParanoid" id="V5FSN0"/>
<keyword evidence="3" id="KW-0539">Nucleus</keyword>
<dbReference type="InterPro" id="IPR050523">
    <property type="entry name" value="AKR_Detox_Biosynth"/>
</dbReference>
<sequence>MSMPSFFAQPPLPQTKLGRHRPVSPAAALKVSPLCLGTMNFGDSWKEFMGECTKEQAFEILDYFFAHGGNFIDTASNYQCEESEQWLGEWMSLRSNRDQIVLATKYTHGYKSYDKSLIQANYIGNNAKSMHVSVRDSLRKLRTEYIDILYLHWWDFTTSIEEIMHGLNQLVAAGKVIYLGVSDTPAWIVNARDHGLRPFTIYQGKWSAATRDMERDIIPMCISEGMGIIPWGALGGGYFKTDSQRRQNTGRKMPGGATPADIAVSRALETVAARHGKDTRITSIALAYVRQKAPHVIPNVGGRSLEHLKSNIEALDLRLSDEDVRDIEAAYPFDVGFPVGFLLASTQPKIPHAPEDVLMVNLTGHYEYLKPGVDGERHLLQEQFSVLPSSPAKRLKTIPAPFFLDSDSYQPISASSIPKAVVSDALIDLLGSRADVHHICDKHLSGIHTWLPFLSPKGLYEKINQPGSSPDLQVTLLVLSMKLSAIPGRSSLSQENVASELYQMTKDLSLKMESSGLISLELLQSVILISIYELGHGLYPAAFLDVARAARLGILMGMHNREGVQLFKKPETWTPREEERRTWWALLILDRAINIGISGMPFATPDPAPHELLPCAEERWEAGLVGFNQPLLIDTVSTDVHIGSYANTCQSAHLLTLVIRHRDRKDHLQDRRSCLLEADRLHRTLLALSSHLRAKCSVAGDSTDKSYFTPLALCCSARFTLYEIYACNELYPKVADTGIAEEVAMQQTSLDGISSVLEDVCYIAQHILELFVVSGDEGSSHLSPLFCHCLYLAISECTWLFREERNEHRATQLKTLVESFQVLARVWNVVDDYVKMLEAESSISLEQLRNPMALS</sequence>
<evidence type="ECO:0000256" key="4">
    <source>
        <dbReference type="ARBA" id="ARBA00038157"/>
    </source>
</evidence>
<dbReference type="InterPro" id="IPR023210">
    <property type="entry name" value="NADP_OxRdtase_dom"/>
</dbReference>
<comment type="caution">
    <text evidence="8">The sequence shown here is derived from an EMBL/GenBank/DDBJ whole genome shotgun (WGS) entry which is preliminary data.</text>
</comment>
<dbReference type="InterPro" id="IPR007219">
    <property type="entry name" value="XnlR_reg_dom"/>
</dbReference>
<dbReference type="EMBL" id="BAUL01000002">
    <property type="protein sequence ID" value="GAD91602.1"/>
    <property type="molecule type" value="Genomic_DNA"/>
</dbReference>
<dbReference type="Pfam" id="PF04082">
    <property type="entry name" value="Fungal_trans"/>
    <property type="match status" value="1"/>
</dbReference>
<dbReference type="OrthoDB" id="48988at2759"/>
<gene>
    <name evidence="8" type="ORF">PVAR5_0175</name>
</gene>
<dbReference type="HOGENOM" id="CLU_333987_0_0_1"/>
<dbReference type="SUPFAM" id="SSF51430">
    <property type="entry name" value="NAD(P)-linked oxidoreductase"/>
    <property type="match status" value="1"/>
</dbReference>
<accession>V5FSN0</accession>
<comment type="similarity">
    <text evidence="4">Belongs to the aldo/keto reductase family. Aldo/keto reductase 2 subfamily.</text>
</comment>
<dbReference type="eggNOG" id="KOG1575">
    <property type="taxonomic scope" value="Eukaryota"/>
</dbReference>
<reference evidence="9" key="1">
    <citation type="journal article" date="2014" name="Genome Announc.">
        <title>Draft genome sequence of the formaldehyde-resistant fungus Byssochlamys spectabilis No. 5 (anamorph Paecilomyces variotii No. 5) (NBRC109023).</title>
        <authorList>
            <person name="Oka T."/>
            <person name="Ekino K."/>
            <person name="Fukuda K."/>
            <person name="Nomura Y."/>
        </authorList>
    </citation>
    <scope>NUCLEOTIDE SEQUENCE [LARGE SCALE GENOMIC DNA]</scope>
    <source>
        <strain evidence="9">No. 5 / NBRC 109023</strain>
    </source>
</reference>
<proteinExistence type="inferred from homology"/>
<protein>
    <submittedName>
        <fullName evidence="8">Uncharacterized protein</fullName>
    </submittedName>
</protein>
<dbReference type="PANTHER" id="PTHR43364">
    <property type="entry name" value="NADH-SPECIFIC METHYLGLYOXAL REDUCTASE-RELATED"/>
    <property type="match status" value="1"/>
</dbReference>
<keyword evidence="1" id="KW-0521">NADP</keyword>
<dbReference type="Proteomes" id="UP000018001">
    <property type="component" value="Unassembled WGS sequence"/>
</dbReference>
<dbReference type="GO" id="GO:0006351">
    <property type="term" value="P:DNA-templated transcription"/>
    <property type="evidence" value="ECO:0007669"/>
    <property type="project" value="InterPro"/>
</dbReference>
<feature type="domain" description="NADP-dependent oxidoreductase" evidence="6">
    <location>
        <begin position="33"/>
        <end position="331"/>
    </location>
</feature>
<dbReference type="AlphaFoldDB" id="V5FSN0"/>
<dbReference type="InterPro" id="IPR036812">
    <property type="entry name" value="NAD(P)_OxRdtase_dom_sf"/>
</dbReference>
<evidence type="ECO:0000256" key="5">
    <source>
        <dbReference type="SAM" id="MobiDB-lite"/>
    </source>
</evidence>
<evidence type="ECO:0000256" key="1">
    <source>
        <dbReference type="ARBA" id="ARBA00022857"/>
    </source>
</evidence>
<keyword evidence="9" id="KW-1185">Reference proteome</keyword>
<dbReference type="GO" id="GO:0016491">
    <property type="term" value="F:oxidoreductase activity"/>
    <property type="evidence" value="ECO:0007669"/>
    <property type="project" value="UniProtKB-KW"/>
</dbReference>
<feature type="domain" description="Xylanolytic transcriptional activator regulatory" evidence="7">
    <location>
        <begin position="446"/>
        <end position="624"/>
    </location>
</feature>
<name>V5FSN0_BYSSN</name>
<evidence type="ECO:0000313" key="9">
    <source>
        <dbReference type="Proteomes" id="UP000018001"/>
    </source>
</evidence>
<dbReference type="GO" id="GO:0008270">
    <property type="term" value="F:zinc ion binding"/>
    <property type="evidence" value="ECO:0007669"/>
    <property type="project" value="InterPro"/>
</dbReference>